<dbReference type="Gene3D" id="3.90.1200.10">
    <property type="match status" value="1"/>
</dbReference>
<dbReference type="InterPro" id="IPR011009">
    <property type="entry name" value="Kinase-like_dom_sf"/>
</dbReference>
<name>A0AAD3GZS8_9STRA</name>
<keyword evidence="3 13" id="KW-0963">Cytoplasm</keyword>
<comment type="function">
    <text evidence="9">Pyrophosphatase that hydrolyzes the non-canonical purine nucleotides inosine triphosphate (ITP), deoxyinosine triphosphate (dITP) as well as 2'-deoxy-N-6-hydroxylaminopurine triphosphate (dHAPTP) and xanthosine 5'-triphosphate (XTP) to their respective monophosphate derivatives. The enzyme does not distinguish between the deoxy- and ribose forms. Probably excludes non-canonical purines from RNA and DNA precursor pools, thus preventing their incorporation into RNA and DNA and avoiding chromosomal lesions.</text>
</comment>
<evidence type="ECO:0000256" key="12">
    <source>
        <dbReference type="ARBA" id="ARBA00093271"/>
    </source>
</evidence>
<keyword evidence="4 13" id="KW-0479">Metal-binding</keyword>
<evidence type="ECO:0000256" key="2">
    <source>
        <dbReference type="ARBA" id="ARBA00008023"/>
    </source>
</evidence>
<dbReference type="Proteomes" id="UP001054902">
    <property type="component" value="Unassembled WGS sequence"/>
</dbReference>
<evidence type="ECO:0000313" key="16">
    <source>
        <dbReference type="Proteomes" id="UP001054902"/>
    </source>
</evidence>
<dbReference type="GO" id="GO:0009204">
    <property type="term" value="P:deoxyribonucleoside triphosphate catabolic process"/>
    <property type="evidence" value="ECO:0007669"/>
    <property type="project" value="UniProtKB-UniRule"/>
</dbReference>
<dbReference type="GO" id="GO:0035870">
    <property type="term" value="F:dITP diphosphatase activity"/>
    <property type="evidence" value="ECO:0007669"/>
    <property type="project" value="UniProtKB-UniRule"/>
</dbReference>
<organism evidence="15 16">
    <name type="scientific">Chaetoceros tenuissimus</name>
    <dbReference type="NCBI Taxonomy" id="426638"/>
    <lineage>
        <taxon>Eukaryota</taxon>
        <taxon>Sar</taxon>
        <taxon>Stramenopiles</taxon>
        <taxon>Ochrophyta</taxon>
        <taxon>Bacillariophyta</taxon>
        <taxon>Coscinodiscophyceae</taxon>
        <taxon>Chaetocerotophycidae</taxon>
        <taxon>Chaetocerotales</taxon>
        <taxon>Chaetocerotaceae</taxon>
        <taxon>Chaetoceros</taxon>
    </lineage>
</organism>
<dbReference type="Pfam" id="PF01725">
    <property type="entry name" value="Ham1p_like"/>
    <property type="match status" value="1"/>
</dbReference>
<evidence type="ECO:0000256" key="6">
    <source>
        <dbReference type="ARBA" id="ARBA00022801"/>
    </source>
</evidence>
<dbReference type="InterPro" id="IPR029001">
    <property type="entry name" value="ITPase-like_fam"/>
</dbReference>
<evidence type="ECO:0000259" key="14">
    <source>
        <dbReference type="Pfam" id="PF01636"/>
    </source>
</evidence>
<evidence type="ECO:0000256" key="3">
    <source>
        <dbReference type="ARBA" id="ARBA00022490"/>
    </source>
</evidence>
<gene>
    <name evidence="15" type="ORF">CTEN210_01821</name>
</gene>
<keyword evidence="7 13" id="KW-0460">Magnesium</keyword>
<accession>A0AAD3GZS8</accession>
<evidence type="ECO:0000256" key="8">
    <source>
        <dbReference type="ARBA" id="ARBA00023080"/>
    </source>
</evidence>
<feature type="binding site" evidence="13">
    <location>
        <position position="607"/>
    </location>
    <ligand>
        <name>ITP</name>
        <dbReference type="ChEBI" id="CHEBI:61402"/>
    </ligand>
</feature>
<dbReference type="Gene3D" id="3.90.950.10">
    <property type="match status" value="1"/>
</dbReference>
<feature type="binding site" evidence="13">
    <location>
        <begin position="583"/>
        <end position="586"/>
    </location>
    <ligand>
        <name>ITP</name>
        <dbReference type="ChEBI" id="CHEBI:61402"/>
    </ligand>
</feature>
<dbReference type="PANTHER" id="PTHR11067">
    <property type="entry name" value="INOSINE TRIPHOSPHATE PYROPHOSPHATASE/HAM1 PROTEIN"/>
    <property type="match status" value="1"/>
</dbReference>
<comment type="caution">
    <text evidence="15">The sequence shown here is derived from an EMBL/GenBank/DDBJ whole genome shotgun (WGS) entry which is preliminary data.</text>
</comment>
<dbReference type="SUPFAM" id="SSF56112">
    <property type="entry name" value="Protein kinase-like (PK-like)"/>
    <property type="match status" value="1"/>
</dbReference>
<evidence type="ECO:0000313" key="15">
    <source>
        <dbReference type="EMBL" id="GFH45347.1"/>
    </source>
</evidence>
<comment type="catalytic activity">
    <reaction evidence="10">
        <text>ITP + H2O = IMP + diphosphate + H(+)</text>
        <dbReference type="Rhea" id="RHEA:29399"/>
        <dbReference type="ChEBI" id="CHEBI:15377"/>
        <dbReference type="ChEBI" id="CHEBI:15378"/>
        <dbReference type="ChEBI" id="CHEBI:33019"/>
        <dbReference type="ChEBI" id="CHEBI:58053"/>
        <dbReference type="ChEBI" id="CHEBI:61402"/>
        <dbReference type="EC" id="3.6.1.66"/>
    </reaction>
    <physiologicalReaction direction="left-to-right" evidence="10">
        <dbReference type="Rhea" id="RHEA:29400"/>
    </physiologicalReaction>
</comment>
<comment type="similarity">
    <text evidence="2 13">Belongs to the HAM1 NTPase family.</text>
</comment>
<keyword evidence="13" id="KW-0464">Manganese</keyword>
<comment type="catalytic activity">
    <reaction evidence="13">
        <text>XTP + H2O = XMP + diphosphate + H(+)</text>
        <dbReference type="Rhea" id="RHEA:28610"/>
        <dbReference type="ChEBI" id="CHEBI:15377"/>
        <dbReference type="ChEBI" id="CHEBI:15378"/>
        <dbReference type="ChEBI" id="CHEBI:33019"/>
        <dbReference type="ChEBI" id="CHEBI:57464"/>
        <dbReference type="ChEBI" id="CHEBI:61314"/>
        <dbReference type="EC" id="3.6.1.66"/>
    </reaction>
</comment>
<feature type="binding site" evidence="13">
    <location>
        <position position="479"/>
    </location>
    <ligand>
        <name>Mg(2+)</name>
        <dbReference type="ChEBI" id="CHEBI:18420"/>
    </ligand>
</feature>
<dbReference type="InterPro" id="IPR002575">
    <property type="entry name" value="Aminoglycoside_PTrfase"/>
</dbReference>
<evidence type="ECO:0000256" key="13">
    <source>
        <dbReference type="HAMAP-Rule" id="MF_03148"/>
    </source>
</evidence>
<feature type="binding site" evidence="13">
    <location>
        <position position="507"/>
    </location>
    <ligand>
        <name>Mg(2+)</name>
        <dbReference type="ChEBI" id="CHEBI:18420"/>
    </ligand>
</feature>
<keyword evidence="16" id="KW-1185">Reference proteome</keyword>
<evidence type="ECO:0000256" key="1">
    <source>
        <dbReference type="ARBA" id="ARBA00004496"/>
    </source>
</evidence>
<dbReference type="SUPFAM" id="SSF52972">
    <property type="entry name" value="ITPase-like"/>
    <property type="match status" value="1"/>
</dbReference>
<keyword evidence="8 13" id="KW-0546">Nucleotide metabolism</keyword>
<dbReference type="FunFam" id="3.90.950.10:FF:000003">
    <property type="entry name" value="Inosine triphosphate pyrophosphatase"/>
    <property type="match status" value="1"/>
</dbReference>
<dbReference type="GO" id="GO:0046872">
    <property type="term" value="F:metal ion binding"/>
    <property type="evidence" value="ECO:0007669"/>
    <property type="project" value="UniProtKB-KW"/>
</dbReference>
<protein>
    <recommendedName>
        <fullName evidence="13">Inosine triphosphate pyrophosphatase</fullName>
        <shortName evidence="13">ITPase</shortName>
        <shortName evidence="13">Inosine triphosphatase</shortName>
        <ecNumber evidence="13">3.6.1.66</ecNumber>
    </recommendedName>
    <alternativeName>
        <fullName evidence="13">Non-canonical purine NTP pyrophosphatase</fullName>
    </alternativeName>
    <alternativeName>
        <fullName evidence="13">Non-standard purine NTP pyrophosphatase</fullName>
    </alternativeName>
    <alternativeName>
        <fullName evidence="13">Nucleoside-triphosphate diphosphatase</fullName>
    </alternativeName>
    <alternativeName>
        <fullName evidence="13">Nucleoside-triphosphate pyrophosphatase</fullName>
        <shortName evidence="13">NTPase</shortName>
    </alternativeName>
    <alternativeName>
        <fullName evidence="13">XTP/dITP diphosphatase</fullName>
    </alternativeName>
</protein>
<dbReference type="GO" id="GO:0009117">
    <property type="term" value="P:nucleotide metabolic process"/>
    <property type="evidence" value="ECO:0007669"/>
    <property type="project" value="UniProtKB-KW"/>
</dbReference>
<keyword evidence="6 13" id="KW-0378">Hydrolase</keyword>
<dbReference type="GO" id="GO:0036220">
    <property type="term" value="F:ITP diphosphatase activity"/>
    <property type="evidence" value="ECO:0007669"/>
    <property type="project" value="UniProtKB-UniRule"/>
</dbReference>
<dbReference type="HAMAP" id="MF_03148">
    <property type="entry name" value="HAM1_NTPase"/>
    <property type="match status" value="1"/>
</dbReference>
<evidence type="ECO:0000256" key="9">
    <source>
        <dbReference type="ARBA" id="ARBA00054940"/>
    </source>
</evidence>
<dbReference type="GO" id="GO:0036222">
    <property type="term" value="F:XTP diphosphatase activity"/>
    <property type="evidence" value="ECO:0007669"/>
    <property type="project" value="UniProtKB-UniRule"/>
</dbReference>
<keyword evidence="5 13" id="KW-0547">Nucleotide-binding</keyword>
<dbReference type="InterPro" id="IPR002637">
    <property type="entry name" value="RdgB/HAM1"/>
</dbReference>
<comment type="subcellular location">
    <subcellularLocation>
        <location evidence="1 13">Cytoplasm</location>
    </subcellularLocation>
</comment>
<comment type="cofactor">
    <cofactor evidence="13">
        <name>Mg(2+)</name>
        <dbReference type="ChEBI" id="CHEBI:18420"/>
    </cofactor>
    <cofactor evidence="13">
        <name>Mn(2+)</name>
        <dbReference type="ChEBI" id="CHEBI:29035"/>
    </cofactor>
    <text evidence="13">Binds 1 divalent metal cation per subunit; can use either Mg(2+) or Mn(2+).</text>
</comment>
<comment type="catalytic activity">
    <reaction evidence="12">
        <text>N(6)-hydroxy-dATP + H2O = N(6)-hydroxy-dAMP + diphosphate + H(+)</text>
        <dbReference type="Rhea" id="RHEA:83971"/>
        <dbReference type="ChEBI" id="CHEBI:15377"/>
        <dbReference type="ChEBI" id="CHEBI:15378"/>
        <dbReference type="ChEBI" id="CHEBI:33019"/>
        <dbReference type="ChEBI" id="CHEBI:233529"/>
        <dbReference type="ChEBI" id="CHEBI:233530"/>
    </reaction>
    <physiologicalReaction direction="left-to-right" evidence="12">
        <dbReference type="Rhea" id="RHEA:83972"/>
    </physiologicalReaction>
</comment>
<feature type="binding site" evidence="13">
    <location>
        <begin position="448"/>
        <end position="453"/>
    </location>
    <ligand>
        <name>ITP</name>
        <dbReference type="ChEBI" id="CHEBI:61402"/>
    </ligand>
</feature>
<dbReference type="InterPro" id="IPR027502">
    <property type="entry name" value="ITPase"/>
</dbReference>
<proteinExistence type="inferred from homology"/>
<dbReference type="CDD" id="cd00515">
    <property type="entry name" value="HAM1"/>
    <property type="match status" value="1"/>
</dbReference>
<dbReference type="Pfam" id="PF01636">
    <property type="entry name" value="APH"/>
    <property type="match status" value="1"/>
</dbReference>
<feature type="binding site" evidence="13">
    <location>
        <begin position="612"/>
        <end position="613"/>
    </location>
    <ligand>
        <name>ITP</name>
        <dbReference type="ChEBI" id="CHEBI:61402"/>
    </ligand>
</feature>
<feature type="binding site" evidence="13">
    <location>
        <position position="491"/>
    </location>
    <ligand>
        <name>ITP</name>
        <dbReference type="ChEBI" id="CHEBI:61402"/>
    </ligand>
</feature>
<sequence length="639" mass="70029">MSSNTDSSNDEKLRKCLKPDPTQEQVLEAILKTYRQDAKIVKELESYDDRNYLVELDSTKYLCKVYNGVESAKFIKTSEEADSDKNKKALSSIHLYSLIWNHINSQPGLSTSSPIPIPDHTYAFSKPHVSVHSLPVTSSEYSPAPLAIQLLEWVEGSTMADSPALPIEALVEAGKYLGKVRIALDELTETNEVARATADRYHAWDGKNTLDLQGFLPCIVDEKRRGLVQSVLDAFRLNLVDGNTPNFQMGILQGDFNDANIILDQTSGKVSGVIDFGDTTLSWRILDLTIAMAYAMLSSYGKGGRGISAAAAILRGFNSICPLTVDERKHLRLLVASRLSCSVTLGAYSYQQNPQNEYLLLHAQPAWNALGLLWGSDNENIGKVINDMFNQACDGCATDVADISFPDPTVPDVMKSARVLTDSVQEPPTKKARTATCVDGKPVITFVTGNKKKLEEVKRILATDSLPFTISNRKIDLPELQGDPIEIAKEKCALAAKEVGGAVITEDTSLCFTALDSLPGPYIKWFLEKCGHQGLNDMIAFTDDKSGYAQTVVGFCPGPGQDVIVFDGRTMGKICPPRGDLAFGWDPIFAPDEGNGLTYAEMTKEGKDAISHRGRAFGKLRTYFQQEAETITTNIETKS</sequence>
<feature type="binding site" evidence="13">
    <location>
        <begin position="507"/>
        <end position="508"/>
    </location>
    <ligand>
        <name>ITP</name>
        <dbReference type="ChEBI" id="CHEBI:61402"/>
    </ligand>
</feature>
<comment type="function">
    <text evidence="13">Pyrophosphatase that hydrolyzes non-canonical purine nucleotides such as inosine triphosphate (ITP), deoxyinosine triphosphate (dITP) or xanthosine 5'-triphosphate (XTP) to their respective monophosphate derivatives. The enzyme does not distinguish between the deoxy- and ribose forms. Probably excludes non-canonical purines from RNA and DNA precursor pools, thus preventing their incorporation into RNA and DNA and avoiding chromosomal lesions.</text>
</comment>
<dbReference type="AlphaFoldDB" id="A0AAD3GZS8"/>
<comment type="catalytic activity">
    <reaction evidence="11">
        <text>dITP + H2O = dIMP + diphosphate + H(+)</text>
        <dbReference type="Rhea" id="RHEA:28342"/>
        <dbReference type="ChEBI" id="CHEBI:15377"/>
        <dbReference type="ChEBI" id="CHEBI:15378"/>
        <dbReference type="ChEBI" id="CHEBI:33019"/>
        <dbReference type="ChEBI" id="CHEBI:61194"/>
        <dbReference type="ChEBI" id="CHEBI:61382"/>
        <dbReference type="EC" id="3.6.1.66"/>
    </reaction>
    <physiologicalReaction direction="left-to-right" evidence="11">
        <dbReference type="Rhea" id="RHEA:28343"/>
    </physiologicalReaction>
</comment>
<dbReference type="EMBL" id="BLLK01000020">
    <property type="protein sequence ID" value="GFH45347.1"/>
    <property type="molecule type" value="Genomic_DNA"/>
</dbReference>
<feature type="domain" description="Aminoglycoside phosphotransferase" evidence="14">
    <location>
        <begin position="147"/>
        <end position="294"/>
    </location>
</feature>
<comment type="subunit">
    <text evidence="13">Homodimer.</text>
</comment>
<evidence type="ECO:0000256" key="7">
    <source>
        <dbReference type="ARBA" id="ARBA00022842"/>
    </source>
</evidence>
<evidence type="ECO:0000256" key="11">
    <source>
        <dbReference type="ARBA" id="ARBA00093255"/>
    </source>
</evidence>
<dbReference type="GO" id="GO:0005737">
    <property type="term" value="C:cytoplasm"/>
    <property type="evidence" value="ECO:0007669"/>
    <property type="project" value="UniProtKB-SubCell"/>
</dbReference>
<evidence type="ECO:0000256" key="5">
    <source>
        <dbReference type="ARBA" id="ARBA00022741"/>
    </source>
</evidence>
<evidence type="ECO:0000256" key="4">
    <source>
        <dbReference type="ARBA" id="ARBA00022723"/>
    </source>
</evidence>
<dbReference type="GO" id="GO:0000166">
    <property type="term" value="F:nucleotide binding"/>
    <property type="evidence" value="ECO:0007669"/>
    <property type="project" value="UniProtKB-KW"/>
</dbReference>
<evidence type="ECO:0000256" key="10">
    <source>
        <dbReference type="ARBA" id="ARBA00093218"/>
    </source>
</evidence>
<dbReference type="EC" id="3.6.1.66" evidence="13"/>
<reference evidence="15 16" key="1">
    <citation type="journal article" date="2021" name="Sci. Rep.">
        <title>The genome of the diatom Chaetoceros tenuissimus carries an ancient integrated fragment of an extant virus.</title>
        <authorList>
            <person name="Hongo Y."/>
            <person name="Kimura K."/>
            <person name="Takaki Y."/>
            <person name="Yoshida Y."/>
            <person name="Baba S."/>
            <person name="Kobayashi G."/>
            <person name="Nagasaki K."/>
            <person name="Hano T."/>
            <person name="Tomaru Y."/>
        </authorList>
    </citation>
    <scope>NUCLEOTIDE SEQUENCE [LARGE SCALE GENOMIC DNA]</scope>
    <source>
        <strain evidence="15 16">NIES-3715</strain>
    </source>
</reference>
<dbReference type="PANTHER" id="PTHR11067:SF9">
    <property type="entry name" value="INOSINE TRIPHOSPHATE PYROPHOSPHATASE"/>
    <property type="match status" value="1"/>
</dbReference>